<name>A0A1H5V2Z6_9PROT</name>
<dbReference type="GO" id="GO:0004368">
    <property type="term" value="F:glycerol-3-phosphate dehydrogenase (quinone) activity"/>
    <property type="evidence" value="ECO:0007669"/>
    <property type="project" value="InterPro"/>
</dbReference>
<evidence type="ECO:0000256" key="1">
    <source>
        <dbReference type="ARBA" id="ARBA00001974"/>
    </source>
</evidence>
<proteinExistence type="inferred from homology"/>
<dbReference type="Proteomes" id="UP000236753">
    <property type="component" value="Unassembled WGS sequence"/>
</dbReference>
<keyword evidence="3" id="KW-0285">Flavoprotein</keyword>
<dbReference type="PANTHER" id="PTHR11985">
    <property type="entry name" value="GLYCEROL-3-PHOSPHATE DEHYDROGENASE"/>
    <property type="match status" value="1"/>
</dbReference>
<keyword evidence="4" id="KW-0274">FAD</keyword>
<dbReference type="SUPFAM" id="SSF51905">
    <property type="entry name" value="FAD/NAD(P)-binding domain"/>
    <property type="match status" value="1"/>
</dbReference>
<dbReference type="InterPro" id="IPR036188">
    <property type="entry name" value="FAD/NAD-bd_sf"/>
</dbReference>
<comment type="similarity">
    <text evidence="2">Belongs to the FAD-dependent glycerol-3-phosphate dehydrogenase family.</text>
</comment>
<evidence type="ECO:0000256" key="4">
    <source>
        <dbReference type="ARBA" id="ARBA00022827"/>
    </source>
</evidence>
<dbReference type="AlphaFoldDB" id="A0A1H5V2Z6"/>
<dbReference type="InterPro" id="IPR006076">
    <property type="entry name" value="FAD-dep_OxRdtase"/>
</dbReference>
<dbReference type="InterPro" id="IPR038299">
    <property type="entry name" value="DAO_C_sf"/>
</dbReference>
<dbReference type="Pfam" id="PF01266">
    <property type="entry name" value="DAO"/>
    <property type="match status" value="1"/>
</dbReference>
<evidence type="ECO:0000256" key="5">
    <source>
        <dbReference type="ARBA" id="ARBA00023002"/>
    </source>
</evidence>
<dbReference type="Gene3D" id="3.30.9.10">
    <property type="entry name" value="D-Amino Acid Oxidase, subunit A, domain 2"/>
    <property type="match status" value="1"/>
</dbReference>
<comment type="cofactor">
    <cofactor evidence="1">
        <name>FAD</name>
        <dbReference type="ChEBI" id="CHEBI:57692"/>
    </cofactor>
</comment>
<evidence type="ECO:0000313" key="9">
    <source>
        <dbReference type="Proteomes" id="UP000236753"/>
    </source>
</evidence>
<dbReference type="InterPro" id="IPR000447">
    <property type="entry name" value="G3P_DH_FAD-dep"/>
</dbReference>
<feature type="domain" description="FAD dependent oxidoreductase" evidence="6">
    <location>
        <begin position="14"/>
        <end position="344"/>
    </location>
</feature>
<keyword evidence="5" id="KW-0560">Oxidoreductase</keyword>
<dbReference type="OrthoDB" id="9766796at2"/>
<evidence type="ECO:0000259" key="6">
    <source>
        <dbReference type="Pfam" id="PF01266"/>
    </source>
</evidence>
<evidence type="ECO:0000313" key="8">
    <source>
        <dbReference type="EMBL" id="SEF81081.1"/>
    </source>
</evidence>
<gene>
    <name evidence="8" type="ORF">SAMN05216334_11073</name>
</gene>
<dbReference type="InterPro" id="IPR031656">
    <property type="entry name" value="DAO_C"/>
</dbReference>
<sequence length="529" mass="59165">MKRDFAALSAQSFDLLICGGGIYGAWTAYDAALRGLKVAIVEQNDWASATSSASTKLIHGGLRYLETYDFKLVSKSLKERTMLLRVAPHRVWPLHFGIPVYAQQRLNRLQLKLGLSLYDYLAGDANTSMHHRYYDAHQFSVHFPMIKEDSLKGGFTYADAQTDDARLTLELIAGAQIAGACCVNYCRLVQVLEVDGKADGAIIQDQLTRNKQKIDARQIVFTTGQWLTKEAPSNAWCRLAKGVHLIMPALLSTEALLLTTESDGRVFFMIPWYGLTLLGTTDTDFKGNVEQVTVEGSDIDYLLAAANRYLKTPWTRSDIIGSFSGVRVFKQDASATASSSPSIISRDWELKTASNGVHYAIGGKITSSRQDAAHIVDAVCAQLGISRLCATQDRLFPWAPQENFAAWSARISEQATQLGIDVESAQWLLRRHGVRVVEIFQRIETEPDLTQRIIPALPFLRADLMHCVETEMVIHLDDLLRRRLPILIVTRLTEDQLLQIAQRIAGSLNWNSAQIAQEITRCKNYRSMR</sequence>
<organism evidence="8 9">
    <name type="scientific">Nitrosomonas ureae</name>
    <dbReference type="NCBI Taxonomy" id="44577"/>
    <lineage>
        <taxon>Bacteria</taxon>
        <taxon>Pseudomonadati</taxon>
        <taxon>Pseudomonadota</taxon>
        <taxon>Betaproteobacteria</taxon>
        <taxon>Nitrosomonadales</taxon>
        <taxon>Nitrosomonadaceae</taxon>
        <taxon>Nitrosomonas</taxon>
    </lineage>
</organism>
<dbReference type="Gene3D" id="3.50.50.60">
    <property type="entry name" value="FAD/NAD(P)-binding domain"/>
    <property type="match status" value="1"/>
</dbReference>
<evidence type="ECO:0000259" key="7">
    <source>
        <dbReference type="Pfam" id="PF16901"/>
    </source>
</evidence>
<accession>A0A1H5V2Z6</accession>
<protein>
    <submittedName>
        <fullName evidence="8">Glycerol-3-phosphate dehydrogenase</fullName>
    </submittedName>
</protein>
<dbReference type="RefSeq" id="WP_103966415.1">
    <property type="nucleotide sequence ID" value="NZ_FNUX01000010.1"/>
</dbReference>
<evidence type="ECO:0000256" key="2">
    <source>
        <dbReference type="ARBA" id="ARBA00007330"/>
    </source>
</evidence>
<reference evidence="8 9" key="1">
    <citation type="submission" date="2016-10" db="EMBL/GenBank/DDBJ databases">
        <authorList>
            <person name="de Groot N.N."/>
        </authorList>
    </citation>
    <scope>NUCLEOTIDE SEQUENCE [LARGE SCALE GENOMIC DNA]</scope>
    <source>
        <strain evidence="8 9">Nm13</strain>
    </source>
</reference>
<dbReference type="EMBL" id="FNUX01000010">
    <property type="protein sequence ID" value="SEF81081.1"/>
    <property type="molecule type" value="Genomic_DNA"/>
</dbReference>
<dbReference type="PANTHER" id="PTHR11985:SF15">
    <property type="entry name" value="GLYCEROL-3-PHOSPHATE DEHYDROGENASE, MITOCHONDRIAL"/>
    <property type="match status" value="1"/>
</dbReference>
<dbReference type="GO" id="GO:0046168">
    <property type="term" value="P:glycerol-3-phosphate catabolic process"/>
    <property type="evidence" value="ECO:0007669"/>
    <property type="project" value="TreeGrafter"/>
</dbReference>
<feature type="domain" description="Alpha-glycerophosphate oxidase C-terminal" evidence="7">
    <location>
        <begin position="411"/>
        <end position="514"/>
    </location>
</feature>
<evidence type="ECO:0000256" key="3">
    <source>
        <dbReference type="ARBA" id="ARBA00022630"/>
    </source>
</evidence>
<dbReference type="PRINTS" id="PR01001">
    <property type="entry name" value="FADG3PDH"/>
</dbReference>
<dbReference type="Gene3D" id="1.10.8.870">
    <property type="entry name" value="Alpha-glycerophosphate oxidase, cap domain"/>
    <property type="match status" value="1"/>
</dbReference>
<dbReference type="Pfam" id="PF16901">
    <property type="entry name" value="DAO_C"/>
    <property type="match status" value="1"/>
</dbReference>